<dbReference type="PROSITE" id="PS50188">
    <property type="entry name" value="B302_SPRY"/>
    <property type="match status" value="1"/>
</dbReference>
<feature type="domain" description="B box-type" evidence="4">
    <location>
        <begin position="234"/>
        <end position="276"/>
    </location>
</feature>
<dbReference type="Gene3D" id="4.10.830.40">
    <property type="match status" value="1"/>
</dbReference>
<dbReference type="InterPro" id="IPR036116">
    <property type="entry name" value="FN3_sf"/>
</dbReference>
<dbReference type="Gene3D" id="2.60.120.920">
    <property type="match status" value="1"/>
</dbReference>
<dbReference type="InterPro" id="IPR000315">
    <property type="entry name" value="Znf_B-box"/>
</dbReference>
<dbReference type="AlphaFoldDB" id="A0A3M7SM12"/>
<keyword evidence="3" id="KW-0862">Zinc</keyword>
<dbReference type="InterPro" id="IPR013320">
    <property type="entry name" value="ConA-like_dom_sf"/>
</dbReference>
<feature type="domain" description="COS" evidence="7">
    <location>
        <begin position="380"/>
        <end position="438"/>
    </location>
</feature>
<dbReference type="GO" id="GO:0008270">
    <property type="term" value="F:zinc ion binding"/>
    <property type="evidence" value="ECO:0007669"/>
    <property type="project" value="UniProtKB-KW"/>
</dbReference>
<evidence type="ECO:0000259" key="5">
    <source>
        <dbReference type="PROSITE" id="PS50188"/>
    </source>
</evidence>
<dbReference type="PROSITE" id="PS50853">
    <property type="entry name" value="FN3"/>
    <property type="match status" value="1"/>
</dbReference>
<feature type="domain" description="B30.2/SPRY" evidence="5">
    <location>
        <begin position="521"/>
        <end position="705"/>
    </location>
</feature>
<dbReference type="OrthoDB" id="295536at2759"/>
<dbReference type="SUPFAM" id="SSF57845">
    <property type="entry name" value="B-box zinc-binding domain"/>
    <property type="match status" value="1"/>
</dbReference>
<sequence>MDAELKCAHCNNFFSNPVLLPCFHSLCYACAVNLQEKFATSHSDSSKLTKSFSPKSSISSASSHNIDNLSITDLGSSIISDLDKLSLFSETDSGVIINSQNTTSASSTYGRGSFISQCSPKPPLLPTSSLYSTYLPCAQCSRMIYMDATGVDSLTKNTCLENIVERYLDSKKLSTKCQMCAHEEKDAVVMCEQCEIFYCSECCDAYHPMRGPLQKHNLIEPRQGRELLKFKNRTKESKCSDHLNELVNFYCLLCKCNCCSLCINESIHLNHQIMPLNQYCKSQKAELSKILQSLSEKAKISTEQQNYLKHPKENSSQFKKVLVTEIDEMIRQLEAKKSDLVDYIDQEKSNKIKSVNDQISQVSSKIQKTTGLLQFCVETLKEQDASSFLHISEHMIERMSDLDIKYHSHTDHQPPDTDFDFKLNSDIIQKEIKKLNYKQLRVPLTPNFVPEECTNCINDSSIILSWKQNAAKHTTQTFVLEIDDGTNEGHFKEVYRGHESICQVSGLMANCVYNARVRAFNPAGCSEFSHVMSIAATPSLWFTFNAKTSHSDMIFSNSYMTVSSKNFEDRVVLGSVGFSKGVHYWEVAIDRYENQPDPAFGVARFDCAKERMLGKDNKSWCMYIDSKRSWFMHSGKHFGRIDNGIQQGGVIGVLLDLHSHTLSYFVNDEPQGEIAFSNIPSGVYYPAFSLNRNVQITLSSGLEPPPSYVSDSYSE</sequence>
<dbReference type="FunFam" id="2.60.40.10:FF:000178">
    <property type="entry name" value="E3 ubiquitin-protein ligase TRIM9 isoform X1"/>
    <property type="match status" value="1"/>
</dbReference>
<dbReference type="CDD" id="cd00063">
    <property type="entry name" value="FN3"/>
    <property type="match status" value="1"/>
</dbReference>
<dbReference type="InterPro" id="IPR003649">
    <property type="entry name" value="Bbox_C"/>
</dbReference>
<dbReference type="CDD" id="cd12889">
    <property type="entry name" value="SPRY_PRY_TRIM67_9"/>
    <property type="match status" value="1"/>
</dbReference>
<dbReference type="EMBL" id="REGN01001128">
    <property type="protein sequence ID" value="RNA36766.1"/>
    <property type="molecule type" value="Genomic_DNA"/>
</dbReference>
<dbReference type="InterPro" id="IPR001870">
    <property type="entry name" value="B30.2/SPRY"/>
</dbReference>
<accession>A0A3M7SM12</accession>
<gene>
    <name evidence="8" type="ORF">BpHYR1_030412</name>
</gene>
<dbReference type="PROSITE" id="PS50119">
    <property type="entry name" value="ZF_BBOX"/>
    <property type="match status" value="2"/>
</dbReference>
<evidence type="ECO:0000313" key="9">
    <source>
        <dbReference type="Proteomes" id="UP000276133"/>
    </source>
</evidence>
<dbReference type="Pfam" id="PF00622">
    <property type="entry name" value="SPRY"/>
    <property type="match status" value="1"/>
</dbReference>
<evidence type="ECO:0000313" key="8">
    <source>
        <dbReference type="EMBL" id="RNA36766.1"/>
    </source>
</evidence>
<dbReference type="InterPro" id="IPR013783">
    <property type="entry name" value="Ig-like_fold"/>
</dbReference>
<dbReference type="SUPFAM" id="SSF57850">
    <property type="entry name" value="RING/U-box"/>
    <property type="match status" value="1"/>
</dbReference>
<evidence type="ECO:0000259" key="6">
    <source>
        <dbReference type="PROSITE" id="PS50853"/>
    </source>
</evidence>
<evidence type="ECO:0000256" key="2">
    <source>
        <dbReference type="ARBA" id="ARBA00023054"/>
    </source>
</evidence>
<dbReference type="InterPro" id="IPR017903">
    <property type="entry name" value="COS_domain"/>
</dbReference>
<proteinExistence type="predicted"/>
<feature type="domain" description="Fibronectin type-III" evidence="6">
    <location>
        <begin position="442"/>
        <end position="540"/>
    </location>
</feature>
<feature type="domain" description="B box-type" evidence="4">
    <location>
        <begin position="172"/>
        <end position="221"/>
    </location>
</feature>
<dbReference type="STRING" id="10195.A0A3M7SM12"/>
<dbReference type="SMART" id="SM00449">
    <property type="entry name" value="SPRY"/>
    <property type="match status" value="1"/>
</dbReference>
<evidence type="ECO:0000259" key="7">
    <source>
        <dbReference type="PROSITE" id="PS51262"/>
    </source>
</evidence>
<dbReference type="InterPro" id="IPR003961">
    <property type="entry name" value="FN3_dom"/>
</dbReference>
<evidence type="ECO:0000256" key="3">
    <source>
        <dbReference type="PROSITE-ProRule" id="PRU00024"/>
    </source>
</evidence>
<evidence type="ECO:0000256" key="1">
    <source>
        <dbReference type="ARBA" id="ARBA00022723"/>
    </source>
</evidence>
<protein>
    <submittedName>
        <fullName evidence="8">E3 ubiquitin-ligase TRIM9</fullName>
    </submittedName>
</protein>
<name>A0A3M7SM12_BRAPC</name>
<keyword evidence="8" id="KW-0436">Ligase</keyword>
<dbReference type="PANTHER" id="PTHR24099:SF15">
    <property type="entry name" value="E3 UBIQUITIN-PROTEIN LIGASE TRIM9"/>
    <property type="match status" value="1"/>
</dbReference>
<dbReference type="Pfam" id="PF00643">
    <property type="entry name" value="zf-B_box"/>
    <property type="match status" value="1"/>
</dbReference>
<dbReference type="SUPFAM" id="SSF49899">
    <property type="entry name" value="Concanavalin A-like lectins/glucanases"/>
    <property type="match status" value="1"/>
</dbReference>
<dbReference type="InterPro" id="IPR003877">
    <property type="entry name" value="SPRY_dom"/>
</dbReference>
<dbReference type="CDD" id="cd19756">
    <property type="entry name" value="Bbox2"/>
    <property type="match status" value="1"/>
</dbReference>
<comment type="caution">
    <text evidence="8">The sequence shown here is derived from an EMBL/GenBank/DDBJ whole genome shotgun (WGS) entry which is preliminary data.</text>
</comment>
<dbReference type="Gene3D" id="2.60.40.10">
    <property type="entry name" value="Immunoglobulins"/>
    <property type="match status" value="1"/>
</dbReference>
<dbReference type="Proteomes" id="UP000276133">
    <property type="component" value="Unassembled WGS sequence"/>
</dbReference>
<dbReference type="InterPro" id="IPR050617">
    <property type="entry name" value="E3_ligase_FN3/SPRY"/>
</dbReference>
<organism evidence="8 9">
    <name type="scientific">Brachionus plicatilis</name>
    <name type="common">Marine rotifer</name>
    <name type="synonym">Brachionus muelleri</name>
    <dbReference type="NCBI Taxonomy" id="10195"/>
    <lineage>
        <taxon>Eukaryota</taxon>
        <taxon>Metazoa</taxon>
        <taxon>Spiralia</taxon>
        <taxon>Gnathifera</taxon>
        <taxon>Rotifera</taxon>
        <taxon>Eurotatoria</taxon>
        <taxon>Monogononta</taxon>
        <taxon>Pseudotrocha</taxon>
        <taxon>Ploima</taxon>
        <taxon>Brachionidae</taxon>
        <taxon>Brachionus</taxon>
    </lineage>
</organism>
<dbReference type="GO" id="GO:0007411">
    <property type="term" value="P:axon guidance"/>
    <property type="evidence" value="ECO:0007669"/>
    <property type="project" value="TreeGrafter"/>
</dbReference>
<dbReference type="SMART" id="SM00502">
    <property type="entry name" value="BBC"/>
    <property type="match status" value="1"/>
</dbReference>
<dbReference type="SUPFAM" id="SSF49265">
    <property type="entry name" value="Fibronectin type III"/>
    <property type="match status" value="1"/>
</dbReference>
<dbReference type="InterPro" id="IPR043136">
    <property type="entry name" value="B30.2/SPRY_sf"/>
</dbReference>
<reference evidence="8 9" key="1">
    <citation type="journal article" date="2018" name="Sci. Rep.">
        <title>Genomic signatures of local adaptation to the degree of environmental predictability in rotifers.</title>
        <authorList>
            <person name="Franch-Gras L."/>
            <person name="Hahn C."/>
            <person name="Garcia-Roger E.M."/>
            <person name="Carmona M.J."/>
            <person name="Serra M."/>
            <person name="Gomez A."/>
        </authorList>
    </citation>
    <scope>NUCLEOTIDE SEQUENCE [LARGE SCALE GENOMIC DNA]</scope>
    <source>
        <strain evidence="8">HYR1</strain>
    </source>
</reference>
<dbReference type="InterPro" id="IPR013083">
    <property type="entry name" value="Znf_RING/FYVE/PHD"/>
</dbReference>
<dbReference type="PANTHER" id="PTHR24099">
    <property type="entry name" value="E3 UBIQUITIN-PROTEIN LIGASE TRIM36-RELATED"/>
    <property type="match status" value="1"/>
</dbReference>
<evidence type="ECO:0000259" key="4">
    <source>
        <dbReference type="PROSITE" id="PS50119"/>
    </source>
</evidence>
<dbReference type="Gene3D" id="3.30.160.60">
    <property type="entry name" value="Classic Zinc Finger"/>
    <property type="match status" value="1"/>
</dbReference>
<dbReference type="Gene3D" id="1.20.5.170">
    <property type="match status" value="1"/>
</dbReference>
<dbReference type="SMART" id="SM00336">
    <property type="entry name" value="BBOX"/>
    <property type="match status" value="2"/>
</dbReference>
<keyword evidence="3" id="KW-0863">Zinc-finger</keyword>
<keyword evidence="9" id="KW-1185">Reference proteome</keyword>
<dbReference type="GO" id="GO:0016874">
    <property type="term" value="F:ligase activity"/>
    <property type="evidence" value="ECO:0007669"/>
    <property type="project" value="UniProtKB-KW"/>
</dbReference>
<dbReference type="CDD" id="cd19803">
    <property type="entry name" value="Bbox1_TRIM9-like_C-I"/>
    <property type="match status" value="1"/>
</dbReference>
<keyword evidence="1" id="KW-0479">Metal-binding</keyword>
<dbReference type="PROSITE" id="PS51262">
    <property type="entry name" value="COS"/>
    <property type="match status" value="1"/>
</dbReference>
<dbReference type="Pfam" id="PF22586">
    <property type="entry name" value="ANCHR-like_BBOX"/>
    <property type="match status" value="1"/>
</dbReference>
<dbReference type="GO" id="GO:0043005">
    <property type="term" value="C:neuron projection"/>
    <property type="evidence" value="ECO:0007669"/>
    <property type="project" value="TreeGrafter"/>
</dbReference>
<dbReference type="Gene3D" id="3.30.40.10">
    <property type="entry name" value="Zinc/RING finger domain, C3HC4 (zinc finger)"/>
    <property type="match status" value="1"/>
</dbReference>
<keyword evidence="2" id="KW-0175">Coiled coil</keyword>